<protein>
    <submittedName>
        <fullName evidence="9">Myb-like, SWIRM and MPN domains 1</fullName>
    </submittedName>
</protein>
<dbReference type="EMBL" id="JADGJD010000072">
    <property type="protein sequence ID" value="KAJ3055576.1"/>
    <property type="molecule type" value="Genomic_DNA"/>
</dbReference>
<dbReference type="PANTHER" id="PTHR10410">
    <property type="entry name" value="EUKARYOTIC TRANSLATION INITIATION FACTOR 3 -RELATED"/>
    <property type="match status" value="1"/>
</dbReference>
<dbReference type="Proteomes" id="UP001212841">
    <property type="component" value="Unassembled WGS sequence"/>
</dbReference>
<keyword evidence="2" id="KW-0539">Nucleus</keyword>
<dbReference type="Gene3D" id="3.40.140.10">
    <property type="entry name" value="Cytidine Deaminase, domain 2"/>
    <property type="match status" value="1"/>
</dbReference>
<feature type="region of interest" description="Disordered" evidence="3">
    <location>
        <begin position="212"/>
        <end position="242"/>
    </location>
</feature>
<dbReference type="PROSITE" id="PS51293">
    <property type="entry name" value="SANT"/>
    <property type="match status" value="1"/>
</dbReference>
<dbReference type="InterPro" id="IPR007526">
    <property type="entry name" value="SWIRM"/>
</dbReference>
<reference evidence="9" key="1">
    <citation type="submission" date="2020-05" db="EMBL/GenBank/DDBJ databases">
        <title>Phylogenomic resolution of chytrid fungi.</title>
        <authorList>
            <person name="Stajich J.E."/>
            <person name="Amses K."/>
            <person name="Simmons R."/>
            <person name="Seto K."/>
            <person name="Myers J."/>
            <person name="Bonds A."/>
            <person name="Quandt C.A."/>
            <person name="Barry K."/>
            <person name="Liu P."/>
            <person name="Grigoriev I."/>
            <person name="Longcore J.E."/>
            <person name="James T.Y."/>
        </authorList>
    </citation>
    <scope>NUCLEOTIDE SEQUENCE</scope>
    <source>
        <strain evidence="9">JEL0318</strain>
    </source>
</reference>
<dbReference type="CDD" id="cd08067">
    <property type="entry name" value="MPN_2A_DUB"/>
    <property type="match status" value="1"/>
</dbReference>
<feature type="compositionally biased region" description="Polar residues" evidence="3">
    <location>
        <begin position="146"/>
        <end position="155"/>
    </location>
</feature>
<dbReference type="InterPro" id="IPR017884">
    <property type="entry name" value="SANT_dom"/>
</dbReference>
<evidence type="ECO:0000259" key="7">
    <source>
        <dbReference type="PROSITE" id="PS51293"/>
    </source>
</evidence>
<dbReference type="Pfam" id="PF00249">
    <property type="entry name" value="Myb_DNA-binding"/>
    <property type="match status" value="1"/>
</dbReference>
<dbReference type="Gene3D" id="1.10.10.10">
    <property type="entry name" value="Winged helix-like DNA-binding domain superfamily/Winged helix DNA-binding domain"/>
    <property type="match status" value="1"/>
</dbReference>
<feature type="region of interest" description="Disordered" evidence="3">
    <location>
        <begin position="146"/>
        <end position="197"/>
    </location>
</feature>
<evidence type="ECO:0000259" key="6">
    <source>
        <dbReference type="PROSITE" id="PS50934"/>
    </source>
</evidence>
<dbReference type="SMART" id="SM00717">
    <property type="entry name" value="SANT"/>
    <property type="match status" value="1"/>
</dbReference>
<dbReference type="SUPFAM" id="SSF46689">
    <property type="entry name" value="Homeodomain-like"/>
    <property type="match status" value="2"/>
</dbReference>
<feature type="compositionally biased region" description="Acidic residues" evidence="3">
    <location>
        <begin position="163"/>
        <end position="180"/>
    </location>
</feature>
<dbReference type="CDD" id="cd00167">
    <property type="entry name" value="SANT"/>
    <property type="match status" value="1"/>
</dbReference>
<dbReference type="InterPro" id="IPR050242">
    <property type="entry name" value="JAMM_MPN+_peptidase_M67A"/>
</dbReference>
<dbReference type="Pfam" id="PF01398">
    <property type="entry name" value="JAB"/>
    <property type="match status" value="1"/>
</dbReference>
<dbReference type="InterPro" id="IPR017930">
    <property type="entry name" value="Myb_dom"/>
</dbReference>
<dbReference type="Gene3D" id="1.10.10.60">
    <property type="entry name" value="Homeodomain-like"/>
    <property type="match status" value="1"/>
</dbReference>
<evidence type="ECO:0000313" key="9">
    <source>
        <dbReference type="EMBL" id="KAJ3055576.1"/>
    </source>
</evidence>
<gene>
    <name evidence="9" type="primary">MYSM1</name>
    <name evidence="9" type="ORF">HK097_010097</name>
</gene>
<dbReference type="PROSITE" id="PS51294">
    <property type="entry name" value="HTH_MYB"/>
    <property type="match status" value="1"/>
</dbReference>
<dbReference type="GO" id="GO:0003677">
    <property type="term" value="F:DNA binding"/>
    <property type="evidence" value="ECO:0007669"/>
    <property type="project" value="UniProtKB-KW"/>
</dbReference>
<feature type="domain" description="SANT" evidence="7">
    <location>
        <begin position="65"/>
        <end position="107"/>
    </location>
</feature>
<dbReference type="InterPro" id="IPR001005">
    <property type="entry name" value="SANT/Myb"/>
</dbReference>
<dbReference type="PROSITE" id="PS50934">
    <property type="entry name" value="SWIRM"/>
    <property type="match status" value="1"/>
</dbReference>
<dbReference type="GO" id="GO:0010468">
    <property type="term" value="P:regulation of gene expression"/>
    <property type="evidence" value="ECO:0007669"/>
    <property type="project" value="UniProtKB-ARBA"/>
</dbReference>
<dbReference type="PROSITE" id="PS50249">
    <property type="entry name" value="MPN"/>
    <property type="match status" value="1"/>
</dbReference>
<dbReference type="GO" id="GO:0008237">
    <property type="term" value="F:metallopeptidase activity"/>
    <property type="evidence" value="ECO:0007669"/>
    <property type="project" value="InterPro"/>
</dbReference>
<feature type="compositionally biased region" description="Polar residues" evidence="3">
    <location>
        <begin position="57"/>
        <end position="68"/>
    </location>
</feature>
<evidence type="ECO:0000313" key="10">
    <source>
        <dbReference type="Proteomes" id="UP001212841"/>
    </source>
</evidence>
<feature type="domain" description="MPN" evidence="5">
    <location>
        <begin position="573"/>
        <end position="708"/>
    </location>
</feature>
<comment type="caution">
    <text evidence="9">The sequence shown here is derived from an EMBL/GenBank/DDBJ whole genome shotgun (WGS) entry which is preliminary data.</text>
</comment>
<evidence type="ECO:0000259" key="5">
    <source>
        <dbReference type="PROSITE" id="PS50249"/>
    </source>
</evidence>
<evidence type="ECO:0000256" key="1">
    <source>
        <dbReference type="ARBA" id="ARBA00023125"/>
    </source>
</evidence>
<feature type="domain" description="HTH myb-type" evidence="8">
    <location>
        <begin position="69"/>
        <end position="117"/>
    </location>
</feature>
<feature type="region of interest" description="Disordered" evidence="3">
    <location>
        <begin position="274"/>
        <end position="326"/>
    </location>
</feature>
<keyword evidence="10" id="KW-1185">Reference proteome</keyword>
<evidence type="ECO:0000259" key="4">
    <source>
        <dbReference type="PROSITE" id="PS50090"/>
    </source>
</evidence>
<dbReference type="AlphaFoldDB" id="A0AAD5SIT6"/>
<sequence>MLAEEEMYFGQGTLTFRTIDAANPSVSKPTIENVTKSNKRPRDDQKEKKKVKKLRTESNPQHVATHNTRWSEDEDALLKEGVKKYGYGSWTRIADYIGTRSALQVKNRGRHLAATGALPMVRAENKAVVKEEVEVPLAIPVPAVATSQQQSNNTVDDAKKDDAEEEEDIEIDITDDEEEQSPILPQPVVDTAEESDSDVESIAGTADIEDRQSGSIAVEDAELTDPEIKPVTPTTAEEDDGRGRDALQETHVEEAVLLSEALVEPERSDVTVDIPNPLPPTPAMQEPPSKPETSVSEVNAAECPVEDSPTLNTPPSPTSSTINIPSSPQEHIQIDINQIHTHEITHNPEWFHSISSAPTAKLNKKLANKTPDRYMKIRNYIILQWEKCRPKYLTKTAVRPGLRGEGDVNAIGRVHDYLESIGAINEGHGEKKVKKAVVDMAEGGDGGGEEVWITFDSSGRRKRRIRNGLGEWVDENGADATRPVDFNDVEIDAEIIEERNARREERRLMALNSKYFADEEIEKVDKSILRRKRANAHNHEHSHGAGDVLGSYDPFRLIPVRRYSPDFSAPFRVEVKSNALIIMDFHSHLAQTEIIGLLGGTYKSDQQVLSIESVFPCNSLSTGVQCEMDPESEMKARDVFAEQGLEVVGWYHSHPTFEPNPSIRDIENEVAYQNLFQRPDGSEPFVGAIISPYDPRNPLDVSRIKFLHVSEQWNSAAEYRIPYACEKTIVASESLPGFLFNQIAELVGEYRFHEHRVELMKPYRRGDAGQTRLDKLLASIGSHAMMVGSEASAGFLARLRELVEKGFGSTK</sequence>
<evidence type="ECO:0000259" key="8">
    <source>
        <dbReference type="PROSITE" id="PS51294"/>
    </source>
</evidence>
<dbReference type="InterPro" id="IPR037518">
    <property type="entry name" value="MPN"/>
</dbReference>
<evidence type="ECO:0000256" key="3">
    <source>
        <dbReference type="SAM" id="MobiDB-lite"/>
    </source>
</evidence>
<feature type="compositionally biased region" description="Polar residues" evidence="3">
    <location>
        <begin position="24"/>
        <end position="36"/>
    </location>
</feature>
<dbReference type="SUPFAM" id="SSF102712">
    <property type="entry name" value="JAB1/MPN domain"/>
    <property type="match status" value="1"/>
</dbReference>
<dbReference type="InterPro" id="IPR000555">
    <property type="entry name" value="JAMM/MPN+_dom"/>
</dbReference>
<dbReference type="InterPro" id="IPR009057">
    <property type="entry name" value="Homeodomain-like_sf"/>
</dbReference>
<keyword evidence="1" id="KW-0238">DNA-binding</keyword>
<dbReference type="PROSITE" id="PS50090">
    <property type="entry name" value="MYB_LIKE"/>
    <property type="match status" value="1"/>
</dbReference>
<feature type="domain" description="SWIRM" evidence="6">
    <location>
        <begin position="325"/>
        <end position="435"/>
    </location>
</feature>
<dbReference type="Pfam" id="PF04433">
    <property type="entry name" value="SWIRM"/>
    <property type="match status" value="1"/>
</dbReference>
<organism evidence="9 10">
    <name type="scientific">Rhizophlyctis rosea</name>
    <dbReference type="NCBI Taxonomy" id="64517"/>
    <lineage>
        <taxon>Eukaryota</taxon>
        <taxon>Fungi</taxon>
        <taxon>Fungi incertae sedis</taxon>
        <taxon>Chytridiomycota</taxon>
        <taxon>Chytridiomycota incertae sedis</taxon>
        <taxon>Chytridiomycetes</taxon>
        <taxon>Rhizophlyctidales</taxon>
        <taxon>Rhizophlyctidaceae</taxon>
        <taxon>Rhizophlyctis</taxon>
    </lineage>
</organism>
<accession>A0AAD5SIT6</accession>
<evidence type="ECO:0000256" key="2">
    <source>
        <dbReference type="ARBA" id="ARBA00023242"/>
    </source>
</evidence>
<dbReference type="InterPro" id="IPR036388">
    <property type="entry name" value="WH-like_DNA-bd_sf"/>
</dbReference>
<name>A0AAD5SIT6_9FUNG</name>
<feature type="domain" description="Myb-like" evidence="4">
    <location>
        <begin position="69"/>
        <end position="113"/>
    </location>
</feature>
<dbReference type="SMART" id="SM00232">
    <property type="entry name" value="JAB_MPN"/>
    <property type="match status" value="1"/>
</dbReference>
<feature type="region of interest" description="Disordered" evidence="3">
    <location>
        <begin position="20"/>
        <end position="70"/>
    </location>
</feature>
<proteinExistence type="predicted"/>